<keyword evidence="10" id="KW-1185">Reference proteome</keyword>
<feature type="compositionally biased region" description="Polar residues" evidence="7">
    <location>
        <begin position="1106"/>
        <end position="1120"/>
    </location>
</feature>
<evidence type="ECO:0000256" key="2">
    <source>
        <dbReference type="ARBA" id="ARBA00009150"/>
    </source>
</evidence>
<evidence type="ECO:0000256" key="7">
    <source>
        <dbReference type="SAM" id="MobiDB-lite"/>
    </source>
</evidence>
<reference evidence="9" key="2">
    <citation type="submission" date="2021-01" db="EMBL/GenBank/DDBJ databases">
        <authorList>
            <person name="Schikora-Tamarit M.A."/>
        </authorList>
    </citation>
    <scope>NUCLEOTIDE SEQUENCE</scope>
    <source>
        <strain evidence="9">CBS6075</strain>
    </source>
</reference>
<dbReference type="RefSeq" id="XP_046061682.1">
    <property type="nucleotide sequence ID" value="XM_046204414.1"/>
</dbReference>
<gene>
    <name evidence="9" type="ORF">OGAPHI_003439</name>
</gene>
<feature type="region of interest" description="Disordered" evidence="7">
    <location>
        <begin position="575"/>
        <end position="609"/>
    </location>
</feature>
<evidence type="ECO:0000256" key="1">
    <source>
        <dbReference type="ARBA" id="ARBA00004601"/>
    </source>
</evidence>
<feature type="domain" description="Vacuolar protein sorting-associated protein 54 C-terminal" evidence="8">
    <location>
        <begin position="823"/>
        <end position="950"/>
    </location>
</feature>
<feature type="compositionally biased region" description="Basic and acidic residues" evidence="7">
    <location>
        <begin position="1121"/>
        <end position="1130"/>
    </location>
</feature>
<evidence type="ECO:0000313" key="10">
    <source>
        <dbReference type="Proteomes" id="UP000769157"/>
    </source>
</evidence>
<evidence type="ECO:0000259" key="8">
    <source>
        <dbReference type="Pfam" id="PF07928"/>
    </source>
</evidence>
<evidence type="ECO:0000256" key="5">
    <source>
        <dbReference type="ARBA" id="ARBA00023034"/>
    </source>
</evidence>
<evidence type="ECO:0000256" key="3">
    <source>
        <dbReference type="ARBA" id="ARBA00022448"/>
    </source>
</evidence>
<feature type="region of interest" description="Disordered" evidence="7">
    <location>
        <begin position="1"/>
        <end position="43"/>
    </location>
</feature>
<feature type="compositionally biased region" description="Basic and acidic residues" evidence="7">
    <location>
        <begin position="1138"/>
        <end position="1155"/>
    </location>
</feature>
<protein>
    <recommendedName>
        <fullName evidence="8">Vacuolar protein sorting-associated protein 54 C-terminal domain-containing protein</fullName>
    </recommendedName>
</protein>
<organism evidence="9 10">
    <name type="scientific">Ogataea philodendri</name>
    <dbReference type="NCBI Taxonomy" id="1378263"/>
    <lineage>
        <taxon>Eukaryota</taxon>
        <taxon>Fungi</taxon>
        <taxon>Dikarya</taxon>
        <taxon>Ascomycota</taxon>
        <taxon>Saccharomycotina</taxon>
        <taxon>Pichiomycetes</taxon>
        <taxon>Pichiales</taxon>
        <taxon>Pichiaceae</taxon>
        <taxon>Ogataea</taxon>
    </lineage>
</organism>
<sequence length="1155" mass="130375">MESEARNGHNASAKHPSSSPMIGHKDRSDKNNNLDPSQNARLDVASDVENSIDPSISVDASAGIESSTGTAPSINDDLASIDQQLNTSHSSVLSRTNHRRQYSENSLFSYNARPESSVLLGVNKLSEASISPLGKNSIFELVQNLNYTKRATSSGQLSLGSSQASISLRGPTTRDIPMTQLSKISKVKSSQLKSYSDLLQNEYSKFKLNKTLTESTLEAFINQLDRGKGQESTEKFTSETNFLPSEKDEAELEQNSLINIPHVYFSQDFRLDDPRIFAEVIENCTILKSTTDFNEDGSERRLVNNHELQEKLSSYLDIIEIQLIREISKSSGSFFSALGDLNNITVKSNHLTKYLGKLDSDLQLVEEQQANKAMNLLDLVKRRKNAEKLEQGLLQIFTIMHQADLAESSYYNANYDKALELADSVFALIRGNNPSHFLVDNIVEKWPYPLEDLNRVSALSPLKRLLVNLVADTGKSYSKLFNDTLIVDLRNHYEQIPQMRTIERLQKNLQQQSKNSDSSTLNLEYKSIDAKFSNQLKEYMNGLARCGEMRSAFKSYEDKFSTELKSIIRSNLPGESIESTSKGSISGRSDGSKSTTAQHGGQGNLGNSVKVMTPREFEDMLLRTFSQLSEALRRLTTHRRILLEMGLDSMSAIDSNIFQKQPDLALDLDLTKSISESIDMVQRRMSKIIGVRDVQNSSVTLEYFLRFFDISAMFHVECELISSGTSKTSALQDVMAAQFSKFNVQYQKTTLKIMTQLIEKEMWKECSIPSHIQDLLNQIVESASDDFSGADWLSFHSKISPVSKTDTSANDISERKTLTIEGQSMILPEVISEVLVMIKNYEIIKLKFNSSNDTYIVDFLKLLNLKTHQAVLGAQATKTAGLKHITPKYLAVASQFVNFLALLTPYLKAFFKKHSKAQIFNEGEFDRIIGIFRDHQYEIFDKLITLMTDRMHVHSREIKLVNWSQPLPHQQAHKYMEILVKETLTIARVLQRYLPESQYTDVLSRIFEGYEQSFVDCYQNLAFRDAIEKAVVMRDIDYFREKLGEVTGYNNSGQRIWDCVNALSTEEDLRMESIMRDNIRDENVKNLASPLRASPEKPDKGLDNPINISRSKAIASSSEELQAHSEETEKSLASAPVDGHRIEENGEKEPNVLSD</sequence>
<dbReference type="GO" id="GO:0019905">
    <property type="term" value="F:syntaxin binding"/>
    <property type="evidence" value="ECO:0007669"/>
    <property type="project" value="TreeGrafter"/>
</dbReference>
<dbReference type="GeneID" id="70235404"/>
<keyword evidence="6" id="KW-0175">Coiled coil</keyword>
<dbReference type="EMBL" id="JAEUBE010000241">
    <property type="protein sequence ID" value="KAH3666583.1"/>
    <property type="molecule type" value="Genomic_DNA"/>
</dbReference>
<dbReference type="GO" id="GO:0005829">
    <property type="term" value="C:cytosol"/>
    <property type="evidence" value="ECO:0007669"/>
    <property type="project" value="GOC"/>
</dbReference>
<feature type="compositionally biased region" description="Basic and acidic residues" evidence="7">
    <location>
        <begin position="23"/>
        <end position="32"/>
    </location>
</feature>
<dbReference type="GO" id="GO:0006896">
    <property type="term" value="P:Golgi to vacuole transport"/>
    <property type="evidence" value="ECO:0007669"/>
    <property type="project" value="TreeGrafter"/>
</dbReference>
<evidence type="ECO:0000313" key="9">
    <source>
        <dbReference type="EMBL" id="KAH3666583.1"/>
    </source>
</evidence>
<dbReference type="Pfam" id="PF07928">
    <property type="entry name" value="Vps54"/>
    <property type="match status" value="1"/>
</dbReference>
<comment type="similarity">
    <text evidence="2">Belongs to the VPS54 family.</text>
</comment>
<feature type="region of interest" description="Disordered" evidence="7">
    <location>
        <begin position="1086"/>
        <end position="1155"/>
    </location>
</feature>
<dbReference type="AlphaFoldDB" id="A0A9P8P6Q4"/>
<dbReference type="OrthoDB" id="10259024at2759"/>
<dbReference type="PANTHER" id="PTHR12965:SF0">
    <property type="entry name" value="VACUOLAR PROTEIN SORTING-ASSOCIATED PROTEIN 54"/>
    <property type="match status" value="1"/>
</dbReference>
<feature type="compositionally biased region" description="Polar residues" evidence="7">
    <location>
        <begin position="577"/>
        <end position="599"/>
    </location>
</feature>
<proteinExistence type="inferred from homology"/>
<name>A0A9P8P6Q4_9ASCO</name>
<keyword evidence="5" id="KW-0333">Golgi apparatus</keyword>
<dbReference type="InterPro" id="IPR039745">
    <property type="entry name" value="Vps54"/>
</dbReference>
<dbReference type="GO" id="GO:0000938">
    <property type="term" value="C:GARP complex"/>
    <property type="evidence" value="ECO:0007669"/>
    <property type="project" value="InterPro"/>
</dbReference>
<accession>A0A9P8P6Q4</accession>
<keyword evidence="4" id="KW-0653">Protein transport</keyword>
<comment type="caution">
    <text evidence="9">The sequence shown here is derived from an EMBL/GenBank/DDBJ whole genome shotgun (WGS) entry which is preliminary data.</text>
</comment>
<keyword evidence="3" id="KW-0813">Transport</keyword>
<dbReference type="PANTHER" id="PTHR12965">
    <property type="entry name" value="VACUOLAR PROTEIN SORTING 54"/>
    <property type="match status" value="1"/>
</dbReference>
<comment type="subcellular location">
    <subcellularLocation>
        <location evidence="1">Golgi apparatus</location>
        <location evidence="1">trans-Golgi network</location>
    </subcellularLocation>
</comment>
<dbReference type="InterPro" id="IPR012501">
    <property type="entry name" value="Vps54_C"/>
</dbReference>
<dbReference type="Proteomes" id="UP000769157">
    <property type="component" value="Unassembled WGS sequence"/>
</dbReference>
<evidence type="ECO:0000256" key="6">
    <source>
        <dbReference type="ARBA" id="ARBA00023054"/>
    </source>
</evidence>
<reference evidence="9" key="1">
    <citation type="journal article" date="2021" name="Open Biol.">
        <title>Shared evolutionary footprints suggest mitochondrial oxidative damage underlies multiple complex I losses in fungi.</title>
        <authorList>
            <person name="Schikora-Tamarit M.A."/>
            <person name="Marcet-Houben M."/>
            <person name="Nosek J."/>
            <person name="Gabaldon T."/>
        </authorList>
    </citation>
    <scope>NUCLEOTIDE SEQUENCE</scope>
    <source>
        <strain evidence="9">CBS6075</strain>
    </source>
</reference>
<evidence type="ECO:0000256" key="4">
    <source>
        <dbReference type="ARBA" id="ARBA00022927"/>
    </source>
</evidence>
<dbReference type="GO" id="GO:0042147">
    <property type="term" value="P:retrograde transport, endosome to Golgi"/>
    <property type="evidence" value="ECO:0007669"/>
    <property type="project" value="InterPro"/>
</dbReference>
<dbReference type="GO" id="GO:0015031">
    <property type="term" value="P:protein transport"/>
    <property type="evidence" value="ECO:0007669"/>
    <property type="project" value="UniProtKB-KW"/>
</dbReference>